<dbReference type="Proteomes" id="UP000198858">
    <property type="component" value="Chromosome I"/>
</dbReference>
<dbReference type="PROSITE" id="PS51257">
    <property type="entry name" value="PROKAR_LIPOPROTEIN"/>
    <property type="match status" value="1"/>
</dbReference>
<keyword evidence="3" id="KW-0732">Signal</keyword>
<dbReference type="Gene3D" id="1.25.40.390">
    <property type="match status" value="1"/>
</dbReference>
<keyword evidence="8" id="KW-1185">Reference proteome</keyword>
<feature type="domain" description="RagB/SusD" evidence="6">
    <location>
        <begin position="384"/>
        <end position="477"/>
    </location>
</feature>
<dbReference type="InterPro" id="IPR012944">
    <property type="entry name" value="SusD_RagB_dom"/>
</dbReference>
<dbReference type="Pfam" id="PF07980">
    <property type="entry name" value="SusD_RagB"/>
    <property type="match status" value="1"/>
</dbReference>
<evidence type="ECO:0000313" key="7">
    <source>
        <dbReference type="EMBL" id="SDR65357.1"/>
    </source>
</evidence>
<comment type="subcellular location">
    <subcellularLocation>
        <location evidence="1">Cell outer membrane</location>
    </subcellularLocation>
</comment>
<evidence type="ECO:0000256" key="5">
    <source>
        <dbReference type="ARBA" id="ARBA00023237"/>
    </source>
</evidence>
<evidence type="ECO:0000256" key="2">
    <source>
        <dbReference type="ARBA" id="ARBA00006275"/>
    </source>
</evidence>
<dbReference type="EMBL" id="LT629745">
    <property type="protein sequence ID" value="SDR65357.1"/>
    <property type="molecule type" value="Genomic_DNA"/>
</dbReference>
<keyword evidence="4" id="KW-0472">Membrane</keyword>
<evidence type="ECO:0000313" key="8">
    <source>
        <dbReference type="Proteomes" id="UP000198858"/>
    </source>
</evidence>
<evidence type="ECO:0000259" key="6">
    <source>
        <dbReference type="Pfam" id="PF07980"/>
    </source>
</evidence>
<dbReference type="SUPFAM" id="SSF48452">
    <property type="entry name" value="TPR-like"/>
    <property type="match status" value="1"/>
</dbReference>
<organism evidence="7 8">
    <name type="scientific">Christiangramia echinicola</name>
    <dbReference type="NCBI Taxonomy" id="279359"/>
    <lineage>
        <taxon>Bacteria</taxon>
        <taxon>Pseudomonadati</taxon>
        <taxon>Bacteroidota</taxon>
        <taxon>Flavobacteriia</taxon>
        <taxon>Flavobacteriales</taxon>
        <taxon>Flavobacteriaceae</taxon>
        <taxon>Christiangramia</taxon>
    </lineage>
</organism>
<proteinExistence type="inferred from homology"/>
<dbReference type="RefSeq" id="WP_026934646.1">
    <property type="nucleotide sequence ID" value="NZ_LT629745.1"/>
</dbReference>
<name>A0A1H1KTA7_9FLAO</name>
<reference evidence="7 8" key="1">
    <citation type="submission" date="2016-10" db="EMBL/GenBank/DDBJ databases">
        <authorList>
            <person name="Varghese N."/>
            <person name="Submissions S."/>
        </authorList>
    </citation>
    <scope>NUCLEOTIDE SEQUENCE [LARGE SCALE GENOMIC DNA]</scope>
    <source>
        <strain evidence="7 8">Mar_2010_102</strain>
    </source>
</reference>
<dbReference type="STRING" id="1250231.SAMN04488552_0112"/>
<dbReference type="GO" id="GO:0009279">
    <property type="term" value="C:cell outer membrane"/>
    <property type="evidence" value="ECO:0007669"/>
    <property type="project" value="UniProtKB-SubCell"/>
</dbReference>
<comment type="similarity">
    <text evidence="2">Belongs to the SusD family.</text>
</comment>
<protein>
    <submittedName>
        <fullName evidence="7">Starch-binding associating with outer membrane</fullName>
    </submittedName>
</protein>
<evidence type="ECO:0000256" key="3">
    <source>
        <dbReference type="ARBA" id="ARBA00022729"/>
    </source>
</evidence>
<dbReference type="InterPro" id="IPR011990">
    <property type="entry name" value="TPR-like_helical_dom_sf"/>
</dbReference>
<dbReference type="AlphaFoldDB" id="A0A1H1KTA7"/>
<accession>A0A1H1KTA7</accession>
<evidence type="ECO:0000256" key="1">
    <source>
        <dbReference type="ARBA" id="ARBA00004442"/>
    </source>
</evidence>
<sequence>MKKIVLILFVSILAFGCTSLDEELNDSVGSDVAAATADTESLLISAYQAMRAFDTQDNIFALQEHSSDEMAGPTRGADWDDGGVWRNFHTHTWSSSNGFIQNAYTSMLSGIFRSTQVLEFDPTPEQAAQARFLRAFFAFHLLDNFGIVLGREPGENLTEPPSITLSRPEGIEFIIAELEEVINDLPDTGDQTLASQNAAHFLLAKAYLNRAVYLATDEGSNAASPGPFNFDSGDMNNVITHVDAIINSGDYQLETMYFDNFSPTNTDDSSENIFVSENDRGNNPANTHSRWHMTLHYNNQPDGWNGFVTLAEIYDLYEDGDMRREFTPDYFEGNTGMNAGFLLGQQFAADGSPLEDRNGDPLAFTRDFSLTASSEVAGIRVIKYPVDFTNTASPGNDYVHFRYADALLMKAEAILRGGSTTNGDTPESLVNSIRSVRGASDLGAVTLDEILDERARELYWEGWRRNDQIRFSTFLDAHYEKPATSETYLLFPIPPAALSTNPNLNQNPGY</sequence>
<keyword evidence="5" id="KW-0998">Cell outer membrane</keyword>
<gene>
    <name evidence="7" type="ORF">SAMN04488552_0112</name>
</gene>
<evidence type="ECO:0000256" key="4">
    <source>
        <dbReference type="ARBA" id="ARBA00023136"/>
    </source>
</evidence>